<dbReference type="InParanoid" id="F0YIS3"/>
<dbReference type="KEGG" id="aaf:AURANDRAFT_66783"/>
<gene>
    <name evidence="3" type="ORF">AURANDRAFT_66783</name>
</gene>
<name>F0YIS3_AURAN</name>
<evidence type="ECO:0000313" key="3">
    <source>
        <dbReference type="EMBL" id="EGB05006.1"/>
    </source>
</evidence>
<proteinExistence type="predicted"/>
<evidence type="ECO:0000313" key="4">
    <source>
        <dbReference type="Proteomes" id="UP000002729"/>
    </source>
</evidence>
<keyword evidence="2" id="KW-1133">Transmembrane helix</keyword>
<evidence type="ECO:0000256" key="2">
    <source>
        <dbReference type="SAM" id="Phobius"/>
    </source>
</evidence>
<keyword evidence="2" id="KW-0812">Transmembrane</keyword>
<dbReference type="RefSeq" id="XP_009040357.1">
    <property type="nucleotide sequence ID" value="XM_009042109.1"/>
</dbReference>
<feature type="transmembrane region" description="Helical" evidence="2">
    <location>
        <begin position="552"/>
        <end position="572"/>
    </location>
</feature>
<feature type="transmembrane region" description="Helical" evidence="2">
    <location>
        <begin position="618"/>
        <end position="636"/>
    </location>
</feature>
<evidence type="ECO:0000256" key="1">
    <source>
        <dbReference type="SAM" id="MobiDB-lite"/>
    </source>
</evidence>
<protein>
    <recommendedName>
        <fullName evidence="5">EamA domain-containing protein</fullName>
    </recommendedName>
</protein>
<dbReference type="Gene3D" id="3.90.550.10">
    <property type="entry name" value="Spore Coat Polysaccharide Biosynthesis Protein SpsA, Chain A"/>
    <property type="match status" value="1"/>
</dbReference>
<feature type="transmembrane region" description="Helical" evidence="2">
    <location>
        <begin position="774"/>
        <end position="795"/>
    </location>
</feature>
<feature type="transmembrane region" description="Helical" evidence="2">
    <location>
        <begin position="592"/>
        <end position="612"/>
    </location>
</feature>
<dbReference type="OrthoDB" id="74158at2759"/>
<sequence>MLAPSTSTELTPTTIEHALTTSTEAIVRPLDIAKLAQLVGASEAEVIVALCSNTQETGRPRASSSVVSDAEQPEQQRSSRPKTARVALVTAARRKPTRRASGAGIPDAVPKELLQVGGAALICHSLEALRRAGFRRCVVLVAYRGSEIAEHVGRHFGNKLGDDFGIEFLDLGDDWDGFHGKSILAARDTVARCTDGLETPLLLVTSDHLFDASLLRSVARSTDRNRIGDDNALLVEDLGGNAEELLRALPPTAVKVAKEDGSYCARVGRELPAGVKQDGVDAGLARIEGPRLWDALEDLDASSDYYTLADALDRVALSDGGLRAVDTRNKPWVAVETDEQVEFTKVSVLSPQFAGVAPLEVHIVRQSSSQDFLSNLPFEIRHVSDNSANSSPPATPFEYSSSEAGSEKVRFAPEAFGPPVDYLAVGSSGALDRPVTLSSSMVEDLPSRGAVVVALPGDAFDVVALVPVGQRDASVKVLAASATAVGFAGRVAGFAETPTLKAIELGGNAKDGMDAKVTKKVPVMGYGLLAFATAAQASGALVLGDAEPGSDVFLLCAWRMGASSLVALPLAITDWTLGLEARVMNGDALRGAAGAVSGYFLSVVTYQLAFLLASDASLVSLSSSLAPLGIVVVRLLGLLSPRPTRSEIAGTCIGLLGACGCAASAPGSSGGRRLSATAALPLALGLSCSACHAAYACSTKAARSGGISAPALHAAMQVGCWLLSVLVFVFVEGGEFIETLAFFESPLTYLWLALVVDTAGTFFYTLAASLVDPLLVTVAALLQPLCVVIFQSTLFGSPPPGPAYLLAAACLVSGGTVVATSKAETKETVNIDAAVGVRVRCDSIRDSVDSAFSPQQSAKSRKFWRNSGEEATPLV</sequence>
<organism evidence="4">
    <name type="scientific">Aureococcus anophagefferens</name>
    <name type="common">Harmful bloom alga</name>
    <dbReference type="NCBI Taxonomy" id="44056"/>
    <lineage>
        <taxon>Eukaryota</taxon>
        <taxon>Sar</taxon>
        <taxon>Stramenopiles</taxon>
        <taxon>Ochrophyta</taxon>
        <taxon>Pelagophyceae</taxon>
        <taxon>Pelagomonadales</taxon>
        <taxon>Pelagomonadaceae</taxon>
        <taxon>Aureococcus</taxon>
    </lineage>
</organism>
<keyword evidence="2" id="KW-0472">Membrane</keyword>
<dbReference type="SUPFAM" id="SSF53448">
    <property type="entry name" value="Nucleotide-diphospho-sugar transferases"/>
    <property type="match status" value="1"/>
</dbReference>
<dbReference type="EMBL" id="GL833145">
    <property type="protein sequence ID" value="EGB05006.1"/>
    <property type="molecule type" value="Genomic_DNA"/>
</dbReference>
<dbReference type="GeneID" id="20225948"/>
<feature type="compositionally biased region" description="Polar residues" evidence="1">
    <location>
        <begin position="57"/>
        <end position="78"/>
    </location>
</feature>
<dbReference type="AlphaFoldDB" id="F0YIS3"/>
<keyword evidence="4" id="KW-1185">Reference proteome</keyword>
<dbReference type="Proteomes" id="UP000002729">
    <property type="component" value="Unassembled WGS sequence"/>
</dbReference>
<reference evidence="3 4" key="1">
    <citation type="journal article" date="2011" name="Proc. Natl. Acad. Sci. U.S.A.">
        <title>Niche of harmful alga Aureococcus anophagefferens revealed through ecogenomics.</title>
        <authorList>
            <person name="Gobler C.J."/>
            <person name="Berry D.L."/>
            <person name="Dyhrman S.T."/>
            <person name="Wilhelm S.W."/>
            <person name="Salamov A."/>
            <person name="Lobanov A.V."/>
            <person name="Zhang Y."/>
            <person name="Collier J.L."/>
            <person name="Wurch L.L."/>
            <person name="Kustka A.B."/>
            <person name="Dill B.D."/>
            <person name="Shah M."/>
            <person name="VerBerkmoes N.C."/>
            <person name="Kuo A."/>
            <person name="Terry A."/>
            <person name="Pangilinan J."/>
            <person name="Lindquist E.A."/>
            <person name="Lucas S."/>
            <person name="Paulsen I.T."/>
            <person name="Hattenrath-Lehmann T.K."/>
            <person name="Talmage S.C."/>
            <person name="Walker E.A."/>
            <person name="Koch F."/>
            <person name="Burson A.M."/>
            <person name="Marcoval M.A."/>
            <person name="Tang Y.Z."/>
            <person name="Lecleir G.R."/>
            <person name="Coyne K.J."/>
            <person name="Berg G.M."/>
            <person name="Bertrand E.M."/>
            <person name="Saito M.A."/>
            <person name="Gladyshev V.N."/>
            <person name="Grigoriev I.V."/>
        </authorList>
    </citation>
    <scope>NUCLEOTIDE SEQUENCE [LARGE SCALE GENOMIC DNA]</scope>
    <source>
        <strain evidence="4">CCMP 1984</strain>
    </source>
</reference>
<feature type="transmembrane region" description="Helical" evidence="2">
    <location>
        <begin position="801"/>
        <end position="820"/>
    </location>
</feature>
<feature type="transmembrane region" description="Helical" evidence="2">
    <location>
        <begin position="678"/>
        <end position="697"/>
    </location>
</feature>
<dbReference type="InterPro" id="IPR029044">
    <property type="entry name" value="Nucleotide-diphossugar_trans"/>
</dbReference>
<feature type="transmembrane region" description="Helical" evidence="2">
    <location>
        <begin position="523"/>
        <end position="546"/>
    </location>
</feature>
<evidence type="ECO:0008006" key="5">
    <source>
        <dbReference type="Google" id="ProtNLM"/>
    </source>
</evidence>
<dbReference type="eggNOG" id="ENOG502QWFD">
    <property type="taxonomic scope" value="Eukaryota"/>
</dbReference>
<feature type="region of interest" description="Disordered" evidence="1">
    <location>
        <begin position="57"/>
        <end position="85"/>
    </location>
</feature>
<feature type="transmembrane region" description="Helical" evidence="2">
    <location>
        <begin position="749"/>
        <end position="767"/>
    </location>
</feature>
<accession>F0YIS3</accession>
<feature type="transmembrane region" description="Helical" evidence="2">
    <location>
        <begin position="709"/>
        <end position="729"/>
    </location>
</feature>